<keyword evidence="7" id="KW-1185">Reference proteome</keyword>
<feature type="domain" description="DUF1553" evidence="4">
    <location>
        <begin position="573"/>
        <end position="809"/>
    </location>
</feature>
<evidence type="ECO:0000313" key="7">
    <source>
        <dbReference type="Proteomes" id="UP000320421"/>
    </source>
</evidence>
<evidence type="ECO:0000256" key="2">
    <source>
        <dbReference type="SAM" id="SignalP"/>
    </source>
</evidence>
<evidence type="ECO:0000259" key="3">
    <source>
        <dbReference type="Pfam" id="PF07583"/>
    </source>
</evidence>
<organism evidence="6 7">
    <name type="scientific">Gimesia chilikensis</name>
    <dbReference type="NCBI Taxonomy" id="2605989"/>
    <lineage>
        <taxon>Bacteria</taxon>
        <taxon>Pseudomonadati</taxon>
        <taxon>Planctomycetota</taxon>
        <taxon>Planctomycetia</taxon>
        <taxon>Planctomycetales</taxon>
        <taxon>Planctomycetaceae</taxon>
        <taxon>Gimesia</taxon>
    </lineage>
</organism>
<dbReference type="Pfam" id="PF07587">
    <property type="entry name" value="PSD1"/>
    <property type="match status" value="1"/>
</dbReference>
<evidence type="ECO:0000259" key="4">
    <source>
        <dbReference type="Pfam" id="PF07587"/>
    </source>
</evidence>
<dbReference type="AlphaFoldDB" id="A0A517PP38"/>
<dbReference type="EMBL" id="CP036266">
    <property type="protein sequence ID" value="QDT21140.1"/>
    <property type="molecule type" value="Genomic_DNA"/>
</dbReference>
<feature type="coiled-coil region" evidence="1">
    <location>
        <begin position="411"/>
        <end position="445"/>
    </location>
</feature>
<keyword evidence="1" id="KW-0175">Coiled coil</keyword>
<dbReference type="Pfam" id="PF13385">
    <property type="entry name" value="Laminin_G_3"/>
    <property type="match status" value="1"/>
</dbReference>
<dbReference type="PANTHER" id="PTHR35889">
    <property type="entry name" value="CYCLOINULO-OLIGOSACCHARIDE FRUCTANOTRANSFERASE-RELATED"/>
    <property type="match status" value="1"/>
</dbReference>
<dbReference type="InterPro" id="IPR013320">
    <property type="entry name" value="ConA-like_dom_sf"/>
</dbReference>
<dbReference type="Pfam" id="PF07583">
    <property type="entry name" value="PSCyt2"/>
    <property type="match status" value="1"/>
</dbReference>
<accession>A0A517PP38</accession>
<dbReference type="InterPro" id="IPR011444">
    <property type="entry name" value="DUF1549"/>
</dbReference>
<protein>
    <submittedName>
        <fullName evidence="6">Planctomycete cytochrome C</fullName>
    </submittedName>
</protein>
<gene>
    <name evidence="6" type="ORF">HG66A1_29330</name>
</gene>
<feature type="domain" description="Cytochrome C Planctomycete-type" evidence="5">
    <location>
        <begin position="51"/>
        <end position="111"/>
    </location>
</feature>
<dbReference type="Pfam" id="PF07635">
    <property type="entry name" value="PSCyt1"/>
    <property type="match status" value="1"/>
</dbReference>
<dbReference type="OrthoDB" id="127107at2"/>
<evidence type="ECO:0000256" key="1">
    <source>
        <dbReference type="SAM" id="Coils"/>
    </source>
</evidence>
<feature type="signal peptide" evidence="2">
    <location>
        <begin position="1"/>
        <end position="26"/>
    </location>
</feature>
<sequence precursor="true">MKTLRKVTVVIVFTNLFLALPLALSAADADSDQAGLDFFEKKIRPVLIKHCYECHSAESKNLKGSLLLDTREGLITGGDSGTALVPGKPDESLVLETLHYSEDSYQMPPKGKLPDSVIADFEKWIKMGAPDPRKGDATSAKHAGIDFDKAREFWSFQPPKHYPAPQVKQADWPRNQIDHFILAAQEAKGFSPAPKADKRTLIRRVYFDLIGLPPTPQEVEQFVKDESPEAYSRLIDRLLQSPHYGERWGRHWLDVARYAEDNTNMGPHNGPYPHAYRYRDWVIKAFNEDMPYNEFVIRQLATDFLPETGPEDYPALGYMGLGPSYHKEVALSQVTLENRYADDWEDRVDSLCRGLLGLTMACARCHDHKYDPLTVEDYYGIAGVFASVRQTTRPIIPEKEVAKTQPARDQVDKLTEENKGLTDKVRDLNKRNALLKEQIKKAGKTEFALIAPRPDVKKQTTVKFPIPPVELKQNTELVTQHNQSIKANKAKIEEIKKNTPGFDLPLADALTEEQVRVEEISKDRMKIVYYPEKPRDLNVFIRGNAANLGKLVPRRFVRVLSDGKPEPFQNGSGRLELAQQIASRDNPLTARVMVNRVWQHHFGEGLVDTPSNFGSTGSRPSHPELLDDLAVWFMDQGWSIKKLHRLILLSATYQQASNVEPTEAQKKEDPNNRLLTHFNRRRLEAEVYRDSLLAAGNNLDPAQAGPSGDIDDASFQRRGVYATVSRHKLSTFLQSYDFPDPAIHAARRSKTTTPLQQLFVLNSPFVRQQAQLLAKRYEVESSEQRIDAVYRTLFSRAPTSNEVQIGLQFIEQAANGTTPSPAQEQIPTFAGKRMKADVKQLGDQYSVALWLKNQVPNEKRIITGYFFSRGKDGAVKAPGDHLGIAGKYRPNKAGRLFFYNGDQKRQSLFGTTVIQPGTWNHVVLCRDQNQIRVYLNGNPEPEITGEAAPGYDKGVSEIILAGRNDNFSNFEGQLGAVALFNRVLKPEEVKTHFEAAQLKQDKLAHAEYVASLLESDPLSCWPLRTDNPNLAQAADITVHKNNGTYEGRDDLDPAQLTPWQRYCQALLCSNEMMYVD</sequence>
<keyword evidence="2" id="KW-0732">Signal</keyword>
<dbReference type="PANTHER" id="PTHR35889:SF3">
    <property type="entry name" value="F-BOX DOMAIN-CONTAINING PROTEIN"/>
    <property type="match status" value="1"/>
</dbReference>
<evidence type="ECO:0000259" key="5">
    <source>
        <dbReference type="Pfam" id="PF07635"/>
    </source>
</evidence>
<dbReference type="Gene3D" id="2.60.120.200">
    <property type="match status" value="1"/>
</dbReference>
<dbReference type="SUPFAM" id="SSF49899">
    <property type="entry name" value="Concanavalin A-like lectins/glucanases"/>
    <property type="match status" value="1"/>
</dbReference>
<dbReference type="Proteomes" id="UP000320421">
    <property type="component" value="Chromosome"/>
</dbReference>
<dbReference type="InterPro" id="IPR022655">
    <property type="entry name" value="DUF1553"/>
</dbReference>
<reference evidence="6 7" key="1">
    <citation type="submission" date="2019-02" db="EMBL/GenBank/DDBJ databases">
        <title>Deep-cultivation of Planctomycetes and their phenomic and genomic characterization uncovers novel biology.</title>
        <authorList>
            <person name="Wiegand S."/>
            <person name="Jogler M."/>
            <person name="Boedeker C."/>
            <person name="Pinto D."/>
            <person name="Vollmers J."/>
            <person name="Rivas-Marin E."/>
            <person name="Kohn T."/>
            <person name="Peeters S.H."/>
            <person name="Heuer A."/>
            <person name="Rast P."/>
            <person name="Oberbeckmann S."/>
            <person name="Bunk B."/>
            <person name="Jeske O."/>
            <person name="Meyerdierks A."/>
            <person name="Storesund J.E."/>
            <person name="Kallscheuer N."/>
            <person name="Luecker S."/>
            <person name="Lage O.M."/>
            <person name="Pohl T."/>
            <person name="Merkel B.J."/>
            <person name="Hornburger P."/>
            <person name="Mueller R.-W."/>
            <person name="Bruemmer F."/>
            <person name="Labrenz M."/>
            <person name="Spormann A.M."/>
            <person name="Op den Camp H."/>
            <person name="Overmann J."/>
            <person name="Amann R."/>
            <person name="Jetten M.S.M."/>
            <person name="Mascher T."/>
            <person name="Medema M.H."/>
            <person name="Devos D.P."/>
            <person name="Kaster A.-K."/>
            <person name="Ovreas L."/>
            <person name="Rohde M."/>
            <person name="Galperin M.Y."/>
            <person name="Jogler C."/>
        </authorList>
    </citation>
    <scope>NUCLEOTIDE SEQUENCE [LARGE SCALE GENOMIC DNA]</scope>
    <source>
        <strain evidence="6 7">HG66A1</strain>
    </source>
</reference>
<name>A0A517PP38_9PLAN</name>
<feature type="chain" id="PRO_5021779457" evidence="2">
    <location>
        <begin position="27"/>
        <end position="1076"/>
    </location>
</feature>
<dbReference type="RefSeq" id="WP_145184967.1">
    <property type="nucleotide sequence ID" value="NZ_CP036266.1"/>
</dbReference>
<proteinExistence type="predicted"/>
<feature type="domain" description="DUF1549" evidence="3">
    <location>
        <begin position="176"/>
        <end position="389"/>
    </location>
</feature>
<evidence type="ECO:0000313" key="6">
    <source>
        <dbReference type="EMBL" id="QDT21140.1"/>
    </source>
</evidence>
<dbReference type="InterPro" id="IPR011429">
    <property type="entry name" value="Cyt_c_Planctomycete-type"/>
</dbReference>